<feature type="transmembrane region" description="Helical" evidence="1">
    <location>
        <begin position="108"/>
        <end position="135"/>
    </location>
</feature>
<sequence length="244" mass="24393">MEPRTRLPGPLRLAAIPGLPAAILRRAGVLWAALVSVAALESAFFGLGAALSPAAGAGGTPTLRLAVGAVWLVLAVPPALGSTAYAFIRLLAPGTPSPALRGQAALGLFYGLLLFTVTRAALLVGQGLIALLSVLLGPGGAVLILAGDAILLGMAWAAAAFAAGSAAGFWRPGPGGLGLVVHGLTGLARSGNWMRSLPALLFTGLALALWPGPGRPGGFLLWLVIPAAAAAFELACWLEAARPN</sequence>
<keyword evidence="1" id="KW-0812">Transmembrane</keyword>
<evidence type="ECO:0000313" key="3">
    <source>
        <dbReference type="Proteomes" id="UP000503399"/>
    </source>
</evidence>
<dbReference type="Proteomes" id="UP000503399">
    <property type="component" value="Chromosome"/>
</dbReference>
<proteinExistence type="predicted"/>
<dbReference type="EMBL" id="LR778114">
    <property type="protein sequence ID" value="CAB1130187.1"/>
    <property type="molecule type" value="Genomic_DNA"/>
</dbReference>
<gene>
    <name evidence="2" type="ORF">R50_2698</name>
</gene>
<feature type="transmembrane region" description="Helical" evidence="1">
    <location>
        <begin position="195"/>
        <end position="213"/>
    </location>
</feature>
<evidence type="ECO:0000313" key="2">
    <source>
        <dbReference type="EMBL" id="CAB1130187.1"/>
    </source>
</evidence>
<reference evidence="2 3" key="1">
    <citation type="submission" date="2020-02" db="EMBL/GenBank/DDBJ databases">
        <authorList>
            <person name="Hogendoorn C."/>
        </authorList>
    </citation>
    <scope>NUCLEOTIDE SEQUENCE [LARGE SCALE GENOMIC DNA]</scope>
    <source>
        <strain evidence="2">R501</strain>
    </source>
</reference>
<feature type="transmembrane region" description="Helical" evidence="1">
    <location>
        <begin position="219"/>
        <end position="238"/>
    </location>
</feature>
<organism evidence="2 3">
    <name type="scientific">Candidatus Hydrogenisulfobacillus filiaventi</name>
    <dbReference type="NCBI Taxonomy" id="2707344"/>
    <lineage>
        <taxon>Bacteria</taxon>
        <taxon>Bacillati</taxon>
        <taxon>Bacillota</taxon>
        <taxon>Clostridia</taxon>
        <taxon>Eubacteriales</taxon>
        <taxon>Clostridiales Family XVII. Incertae Sedis</taxon>
        <taxon>Candidatus Hydrogenisulfobacillus</taxon>
    </lineage>
</organism>
<keyword evidence="1" id="KW-0472">Membrane</keyword>
<dbReference type="KEGG" id="hfv:R50_2698"/>
<accession>A0A6F8ZKC4</accession>
<evidence type="ECO:0000256" key="1">
    <source>
        <dbReference type="SAM" id="Phobius"/>
    </source>
</evidence>
<keyword evidence="1" id="KW-1133">Transmembrane helix</keyword>
<feature type="transmembrane region" description="Helical" evidence="1">
    <location>
        <begin position="142"/>
        <end position="163"/>
    </location>
</feature>
<feature type="transmembrane region" description="Helical" evidence="1">
    <location>
        <begin position="29"/>
        <end position="51"/>
    </location>
</feature>
<name>A0A6F8ZKC4_9FIRM</name>
<keyword evidence="3" id="KW-1185">Reference proteome</keyword>
<feature type="transmembrane region" description="Helical" evidence="1">
    <location>
        <begin position="63"/>
        <end position="88"/>
    </location>
</feature>
<dbReference type="AlphaFoldDB" id="A0A6F8ZKC4"/>
<protein>
    <submittedName>
        <fullName evidence="2">Uncharacterized protein</fullName>
    </submittedName>
</protein>